<keyword evidence="3" id="KW-1185">Reference proteome</keyword>
<accession>A0A1I6D4D6</accession>
<feature type="transmembrane region" description="Helical" evidence="1">
    <location>
        <begin position="30"/>
        <end position="50"/>
    </location>
</feature>
<dbReference type="EMBL" id="FOYM01000005">
    <property type="protein sequence ID" value="SFR00233.1"/>
    <property type="molecule type" value="Genomic_DNA"/>
</dbReference>
<evidence type="ECO:0000313" key="3">
    <source>
        <dbReference type="Proteomes" id="UP000199584"/>
    </source>
</evidence>
<evidence type="ECO:0000313" key="2">
    <source>
        <dbReference type="EMBL" id="SFR00233.1"/>
    </source>
</evidence>
<dbReference type="AlphaFoldDB" id="A0A1I6D4D6"/>
<keyword evidence="1" id="KW-0812">Transmembrane</keyword>
<dbReference type="Proteomes" id="UP000199584">
    <property type="component" value="Unassembled WGS sequence"/>
</dbReference>
<keyword evidence="1" id="KW-0472">Membrane</keyword>
<protein>
    <submittedName>
        <fullName evidence="2">Uncharacterized protein</fullName>
    </submittedName>
</protein>
<gene>
    <name evidence="2" type="ORF">SAMN05660706_10549</name>
</gene>
<proteinExistence type="predicted"/>
<organism evidence="2 3">
    <name type="scientific">Desulfoscipio geothermicus DSM 3669</name>
    <dbReference type="NCBI Taxonomy" id="1121426"/>
    <lineage>
        <taxon>Bacteria</taxon>
        <taxon>Bacillati</taxon>
        <taxon>Bacillota</taxon>
        <taxon>Clostridia</taxon>
        <taxon>Eubacteriales</taxon>
        <taxon>Desulfallaceae</taxon>
        <taxon>Desulfoscipio</taxon>
    </lineage>
</organism>
<reference evidence="3" key="1">
    <citation type="submission" date="2016-10" db="EMBL/GenBank/DDBJ databases">
        <authorList>
            <person name="Varghese N."/>
            <person name="Submissions S."/>
        </authorList>
    </citation>
    <scope>NUCLEOTIDE SEQUENCE [LARGE SCALE GENOMIC DNA]</scope>
    <source>
        <strain evidence="3">DSM 3669</strain>
    </source>
</reference>
<dbReference type="STRING" id="39060.SAMN05660706_10549"/>
<sequence>MVILVILAFLGIIGIEVPGLVKKKMWRELIAFSVLLLVGMALSIPQALGIQVPSPNKPIELLFKPLVEWMRL</sequence>
<evidence type="ECO:0000256" key="1">
    <source>
        <dbReference type="SAM" id="Phobius"/>
    </source>
</evidence>
<name>A0A1I6D4D6_9FIRM</name>
<keyword evidence="1" id="KW-1133">Transmembrane helix</keyword>
<dbReference type="OrthoDB" id="2112909at2"/>
<dbReference type="RefSeq" id="WP_092482228.1">
    <property type="nucleotide sequence ID" value="NZ_FOYM01000005.1"/>
</dbReference>